<dbReference type="AlphaFoldDB" id="A0AAF0TUS4"/>
<organism evidence="2 3">
    <name type="scientific">Solanum verrucosum</name>
    <dbReference type="NCBI Taxonomy" id="315347"/>
    <lineage>
        <taxon>Eukaryota</taxon>
        <taxon>Viridiplantae</taxon>
        <taxon>Streptophyta</taxon>
        <taxon>Embryophyta</taxon>
        <taxon>Tracheophyta</taxon>
        <taxon>Spermatophyta</taxon>
        <taxon>Magnoliopsida</taxon>
        <taxon>eudicotyledons</taxon>
        <taxon>Gunneridae</taxon>
        <taxon>Pentapetalae</taxon>
        <taxon>asterids</taxon>
        <taxon>lamiids</taxon>
        <taxon>Solanales</taxon>
        <taxon>Solanaceae</taxon>
        <taxon>Solanoideae</taxon>
        <taxon>Solaneae</taxon>
        <taxon>Solanum</taxon>
    </lineage>
</organism>
<dbReference type="EMBL" id="CP133617">
    <property type="protein sequence ID" value="WMV33351.1"/>
    <property type="molecule type" value="Genomic_DNA"/>
</dbReference>
<dbReference type="EMBL" id="CP133617">
    <property type="protein sequence ID" value="WMV33350.1"/>
    <property type="molecule type" value="Genomic_DNA"/>
</dbReference>
<name>A0AAF0TUS4_SOLVR</name>
<dbReference type="Proteomes" id="UP001234989">
    <property type="component" value="Chromosome 6"/>
</dbReference>
<evidence type="ECO:0000313" key="1">
    <source>
        <dbReference type="EMBL" id="WMV33350.1"/>
    </source>
</evidence>
<protein>
    <submittedName>
        <fullName evidence="2">Uncharacterized protein</fullName>
    </submittedName>
</protein>
<gene>
    <name evidence="1" type="ORF">MTR67_026735</name>
    <name evidence="2" type="ORF">MTR67_026736</name>
</gene>
<accession>A0AAF0TUS4</accession>
<proteinExistence type="predicted"/>
<sequence length="20" mass="2318">MVLLRGTSLRCAYCSLFWPT</sequence>
<reference evidence="2" key="1">
    <citation type="submission" date="2023-08" db="EMBL/GenBank/DDBJ databases">
        <title>A de novo genome assembly of Solanum verrucosum Schlechtendal, a Mexican diploid species geographically isolated from the other diploid A-genome species in potato relatives.</title>
        <authorList>
            <person name="Hosaka K."/>
        </authorList>
    </citation>
    <scope>NUCLEOTIDE SEQUENCE</scope>
    <source>
        <tissue evidence="2">Young leaves</tissue>
    </source>
</reference>
<evidence type="ECO:0000313" key="2">
    <source>
        <dbReference type="EMBL" id="WMV33351.1"/>
    </source>
</evidence>
<evidence type="ECO:0000313" key="3">
    <source>
        <dbReference type="Proteomes" id="UP001234989"/>
    </source>
</evidence>
<keyword evidence="3" id="KW-1185">Reference proteome</keyword>